<feature type="domain" description="Diphthamide synthase" evidence="6">
    <location>
        <begin position="1"/>
        <end position="244"/>
    </location>
</feature>
<dbReference type="Gene3D" id="3.30.1330.40">
    <property type="entry name" value="RutC-like"/>
    <property type="match status" value="2"/>
</dbReference>
<dbReference type="NCBIfam" id="TIGR00290">
    <property type="entry name" value="MJ0570_dom"/>
    <property type="match status" value="1"/>
</dbReference>
<protein>
    <recommendedName>
        <fullName evidence="2">Diphthine--ammonia ligase</fullName>
        <ecNumber evidence="1">6.3.1.14</ecNumber>
    </recommendedName>
    <alternativeName>
        <fullName evidence="3">Diphthamide synthase</fullName>
    </alternativeName>
    <alternativeName>
        <fullName evidence="4">Diphthamide synthetase</fullName>
    </alternativeName>
</protein>
<accession>A0AA35J2L1</accession>
<dbReference type="AlphaFoldDB" id="A0AA35J2L1"/>
<dbReference type="InterPro" id="IPR030662">
    <property type="entry name" value="DPH6/MJ0570"/>
</dbReference>
<evidence type="ECO:0000256" key="1">
    <source>
        <dbReference type="ARBA" id="ARBA00012089"/>
    </source>
</evidence>
<dbReference type="Gene3D" id="3.40.50.620">
    <property type="entry name" value="HUPs"/>
    <property type="match status" value="1"/>
</dbReference>
<evidence type="ECO:0000313" key="8">
    <source>
        <dbReference type="Proteomes" id="UP001162090"/>
    </source>
</evidence>
<evidence type="ECO:0000256" key="4">
    <source>
        <dbReference type="ARBA" id="ARBA00031552"/>
    </source>
</evidence>
<gene>
    <name evidence="7" type="primary">SUVC12G1960</name>
    <name evidence="7" type="ORF">SUVC_12G1960</name>
</gene>
<dbReference type="CDD" id="cd06155">
    <property type="entry name" value="eu_AANH_C_1"/>
    <property type="match status" value="1"/>
</dbReference>
<dbReference type="FunFam" id="3.30.1330.40:FF:000019">
    <property type="entry name" value="YLR143W-like protein"/>
    <property type="match status" value="1"/>
</dbReference>
<dbReference type="PANTHER" id="PTHR12196">
    <property type="entry name" value="DOMAIN OF UNKNOWN FUNCTION 71 DUF71 -CONTAINING PROTEIN"/>
    <property type="match status" value="1"/>
</dbReference>
<evidence type="ECO:0000256" key="2">
    <source>
        <dbReference type="ARBA" id="ARBA00018426"/>
    </source>
</evidence>
<dbReference type="Proteomes" id="UP001162090">
    <property type="component" value="Chromosome 12"/>
</dbReference>
<dbReference type="EMBL" id="OX365923">
    <property type="protein sequence ID" value="CAI4046537.1"/>
    <property type="molecule type" value="Genomic_DNA"/>
</dbReference>
<dbReference type="Pfam" id="PF01042">
    <property type="entry name" value="Ribonuc_L-PSP"/>
    <property type="match status" value="1"/>
</dbReference>
<dbReference type="InterPro" id="IPR014729">
    <property type="entry name" value="Rossmann-like_a/b/a_fold"/>
</dbReference>
<dbReference type="CDD" id="cd06156">
    <property type="entry name" value="eu_AANH_C_2"/>
    <property type="match status" value="1"/>
</dbReference>
<dbReference type="SUPFAM" id="SSF52402">
    <property type="entry name" value="Adenine nucleotide alpha hydrolases-like"/>
    <property type="match status" value="1"/>
</dbReference>
<dbReference type="Gene3D" id="3.90.1490.10">
    <property type="entry name" value="putative n-type atp pyrophosphatase, domain 2"/>
    <property type="match status" value="1"/>
</dbReference>
<evidence type="ECO:0000256" key="5">
    <source>
        <dbReference type="ARBA" id="ARBA00048108"/>
    </source>
</evidence>
<proteinExistence type="predicted"/>
<organism evidence="7 8">
    <name type="scientific">Saccharomyces uvarum</name>
    <name type="common">Yeast</name>
    <name type="synonym">Saccharomyces bayanus var. uvarum</name>
    <dbReference type="NCBI Taxonomy" id="230603"/>
    <lineage>
        <taxon>Eukaryota</taxon>
        <taxon>Fungi</taxon>
        <taxon>Dikarya</taxon>
        <taxon>Ascomycota</taxon>
        <taxon>Saccharomycotina</taxon>
        <taxon>Saccharomycetes</taxon>
        <taxon>Saccharomycetales</taxon>
        <taxon>Saccharomycetaceae</taxon>
        <taxon>Saccharomyces</taxon>
    </lineage>
</organism>
<dbReference type="EC" id="6.3.1.14" evidence="1"/>
<dbReference type="FunFam" id="3.90.1490.10:FF:000003">
    <property type="entry name" value="Diphthine--ammonia ligase"/>
    <property type="match status" value="1"/>
</dbReference>
<name>A0AA35J2L1_SACUV</name>
<dbReference type="Pfam" id="PF01902">
    <property type="entry name" value="Diphthami_syn_2"/>
    <property type="match status" value="1"/>
</dbReference>
<dbReference type="FunFam" id="3.40.50.620:FF:000264">
    <property type="entry name" value="Diphthine--ammonia ligase"/>
    <property type="match status" value="1"/>
</dbReference>
<sequence length="689" mass="78318">MKFLALISGGKDSFYNIFHCLKNDHELIALGNLYPKESDKQELDSFMFQTVGHDLIDHYSECIGVPLFRRHILSNSSKNVELNYSATQDDEIEELFQLLKSVKDRLPDLEAVSVGAILSSYQRTRVEDVCSRLDLVVLSYLWQRDQAELMSEMCFMSKDINNVESATNSENKFDARIIKVAAIGLNDKHLGMSLPTIQPVLHKLNQLYEVHICGEGGEFETMVLDAPFFKHGYLKLTDMTKSNDGEVHNARLKVEFQPRILSDDFLQNQLDKLPVPSILHGDWLELSQVLKKYQTETRKTELKNPALEKVIGTSTNKINDKLYVSNLKSNASKTVEEQSKDIFTELADILRSNRIPRSHILSSSLLVKDMSNFGKINKIYNEFLNVTKYGPLPPSRACVGSGYLPEGCHVQLSVVIDTEVRKTCGDNIKEHKSGLHVQGRSYWAPCNIGPYSQSIWLSDDANQVSFISGQIGLIPHSMELMQQDSLHQTVLALQHFDTLCKTINAQRKLSMTCYISDESIIDNACKAWALYCCEMCDESDLWMNKMDDDKECLIIVKISELPRGAVAEWGGITCKELLIEEEEEEDDDCDDEEKENISPKFQELSLNVEGLHSITVSSPGSHKQFTTGFVDEKEKLLLVLEKTSKSAQVTLYYNPEDDVPFHQHVEYYPVEKIFDHHGNEHRFGIHVRS</sequence>
<dbReference type="GO" id="GO:0017178">
    <property type="term" value="F:diphthine-ammonia ligase activity"/>
    <property type="evidence" value="ECO:0007669"/>
    <property type="project" value="UniProtKB-EC"/>
</dbReference>
<dbReference type="SUPFAM" id="SSF55298">
    <property type="entry name" value="YjgF-like"/>
    <property type="match status" value="2"/>
</dbReference>
<reference evidence="7" key="1">
    <citation type="submission" date="2022-10" db="EMBL/GenBank/DDBJ databases">
        <authorList>
            <person name="Byrne P K."/>
        </authorList>
    </citation>
    <scope>NUCLEOTIDE SEQUENCE</scope>
    <source>
        <strain evidence="7">CBS7001</strain>
    </source>
</reference>
<dbReference type="CDD" id="cd01994">
    <property type="entry name" value="AANH_PF0828-like"/>
    <property type="match status" value="1"/>
</dbReference>
<dbReference type="InterPro" id="IPR035959">
    <property type="entry name" value="RutC-like_sf"/>
</dbReference>
<evidence type="ECO:0000259" key="6">
    <source>
        <dbReference type="Pfam" id="PF01902"/>
    </source>
</evidence>
<dbReference type="InterPro" id="IPR006175">
    <property type="entry name" value="YjgF/YER057c/UK114"/>
</dbReference>
<dbReference type="PANTHER" id="PTHR12196:SF2">
    <property type="entry name" value="DIPHTHINE--AMMONIA LIGASE"/>
    <property type="match status" value="1"/>
</dbReference>
<evidence type="ECO:0000256" key="3">
    <source>
        <dbReference type="ARBA" id="ARBA00029814"/>
    </source>
</evidence>
<dbReference type="InterPro" id="IPR002761">
    <property type="entry name" value="Diphthami_syn_dom"/>
</dbReference>
<evidence type="ECO:0000313" key="7">
    <source>
        <dbReference type="EMBL" id="CAI4046537.1"/>
    </source>
</evidence>
<comment type="catalytic activity">
    <reaction evidence="5">
        <text>diphthine-[translation elongation factor 2] + NH4(+) + ATP = diphthamide-[translation elongation factor 2] + AMP + diphosphate + H(+)</text>
        <dbReference type="Rhea" id="RHEA:19753"/>
        <dbReference type="Rhea" id="RHEA-COMP:10172"/>
        <dbReference type="Rhea" id="RHEA-COMP:10174"/>
        <dbReference type="ChEBI" id="CHEBI:15378"/>
        <dbReference type="ChEBI" id="CHEBI:16692"/>
        <dbReference type="ChEBI" id="CHEBI:28938"/>
        <dbReference type="ChEBI" id="CHEBI:30616"/>
        <dbReference type="ChEBI" id="CHEBI:33019"/>
        <dbReference type="ChEBI" id="CHEBI:82696"/>
        <dbReference type="ChEBI" id="CHEBI:456215"/>
        <dbReference type="EC" id="6.3.1.14"/>
    </reaction>
</comment>
<dbReference type="GO" id="GO:0017183">
    <property type="term" value="P:protein histidyl modification to diphthamide"/>
    <property type="evidence" value="ECO:0007669"/>
    <property type="project" value="TreeGrafter"/>
</dbReference>